<dbReference type="EMBL" id="JADOUF010000001">
    <property type="protein sequence ID" value="MBG6136894.1"/>
    <property type="molecule type" value="Genomic_DNA"/>
</dbReference>
<feature type="region of interest" description="Disordered" evidence="2">
    <location>
        <begin position="1"/>
        <end position="21"/>
    </location>
</feature>
<dbReference type="Proteomes" id="UP000622552">
    <property type="component" value="Unassembled WGS sequence"/>
</dbReference>
<organism evidence="3 4">
    <name type="scientific">Longispora fulva</name>
    <dbReference type="NCBI Taxonomy" id="619741"/>
    <lineage>
        <taxon>Bacteria</taxon>
        <taxon>Bacillati</taxon>
        <taxon>Actinomycetota</taxon>
        <taxon>Actinomycetes</taxon>
        <taxon>Micromonosporales</taxon>
        <taxon>Micromonosporaceae</taxon>
        <taxon>Longispora</taxon>
    </lineage>
</organism>
<dbReference type="PANTHER" id="PTHR36842:SF1">
    <property type="entry name" value="PROTEIN TOLB"/>
    <property type="match status" value="1"/>
</dbReference>
<evidence type="ECO:0000313" key="3">
    <source>
        <dbReference type="EMBL" id="MBG6136894.1"/>
    </source>
</evidence>
<protein>
    <submittedName>
        <fullName evidence="3">WD40 repeat protein</fullName>
    </submittedName>
</protein>
<keyword evidence="4" id="KW-1185">Reference proteome</keyword>
<evidence type="ECO:0000313" key="4">
    <source>
        <dbReference type="Proteomes" id="UP000622552"/>
    </source>
</evidence>
<dbReference type="InterPro" id="IPR011659">
    <property type="entry name" value="WD40"/>
</dbReference>
<dbReference type="PANTHER" id="PTHR36842">
    <property type="entry name" value="PROTEIN TOLB HOMOLOG"/>
    <property type="match status" value="1"/>
</dbReference>
<comment type="similarity">
    <text evidence="1">Belongs to the TolB family.</text>
</comment>
<gene>
    <name evidence="3" type="ORF">IW245_003088</name>
</gene>
<dbReference type="AlphaFoldDB" id="A0A8J7KJH1"/>
<dbReference type="RefSeq" id="WP_197003812.1">
    <property type="nucleotide sequence ID" value="NZ_BONS01000016.1"/>
</dbReference>
<dbReference type="SUPFAM" id="SSF82171">
    <property type="entry name" value="DPP6 N-terminal domain-like"/>
    <property type="match status" value="1"/>
</dbReference>
<accession>A0A8J7KJH1</accession>
<dbReference type="InterPro" id="IPR011042">
    <property type="entry name" value="6-blade_b-propeller_TolB-like"/>
</dbReference>
<proteinExistence type="inferred from homology"/>
<feature type="region of interest" description="Disordered" evidence="2">
    <location>
        <begin position="305"/>
        <end position="326"/>
    </location>
</feature>
<evidence type="ECO:0000256" key="2">
    <source>
        <dbReference type="SAM" id="MobiDB-lite"/>
    </source>
</evidence>
<dbReference type="Pfam" id="PF07676">
    <property type="entry name" value="PD40"/>
    <property type="match status" value="2"/>
</dbReference>
<reference evidence="3" key="1">
    <citation type="submission" date="2020-11" db="EMBL/GenBank/DDBJ databases">
        <title>Sequencing the genomes of 1000 actinobacteria strains.</title>
        <authorList>
            <person name="Klenk H.-P."/>
        </authorList>
    </citation>
    <scope>NUCLEOTIDE SEQUENCE</scope>
    <source>
        <strain evidence="3">DSM 45356</strain>
    </source>
</reference>
<dbReference type="Gene3D" id="2.120.10.30">
    <property type="entry name" value="TolB, C-terminal domain"/>
    <property type="match status" value="2"/>
</dbReference>
<comment type="caution">
    <text evidence="3">The sequence shown here is derived from an EMBL/GenBank/DDBJ whole genome shotgun (WGS) entry which is preliminary data.</text>
</comment>
<name>A0A8J7KJH1_9ACTN</name>
<evidence type="ECO:0000256" key="1">
    <source>
        <dbReference type="ARBA" id="ARBA00009820"/>
    </source>
</evidence>
<sequence length="326" mass="33664">MLTGGGATGKRARATSRRESGRVVRPLVGAAVAVLAALGTAGPVAGASVPPPRPMVFAQDGDVFLTDRTGTFRITTGGGNTWPRISPDHGRIAYTHAGDVWIADVSDPGGHISFLQVSHDGRAGGAAWSPRGDRLAYRTGTAHQGTVVLANVPAPTRRERGTGAPREQVAARAGASRADGWSELREANTVAWSPDGTSLAYPGGECSVTFDDCLSVLDLGTGAESTVVGFGGARQGFATTPSWSADSHRLYFTRQVQAGPVTSMAYDLVGRTTWQIGADGDATPVPLGNGRFLVTSGAGTVTYLPGDGSRQALAPGSQPDWRPKST</sequence>